<dbReference type="Proteomes" id="UP000266669">
    <property type="component" value="Unassembled WGS sequence"/>
</dbReference>
<evidence type="ECO:0000313" key="2">
    <source>
        <dbReference type="Proteomes" id="UP000266669"/>
    </source>
</evidence>
<sequence length="60" mass="7104">MLIAPDLRKKDPDKLRGQERISIKFPVSSLRYQKVCRDPFLHPQDRSLRVNVLDCMSFFV</sequence>
<evidence type="ECO:0000313" key="1">
    <source>
        <dbReference type="EMBL" id="RHX83439.1"/>
    </source>
</evidence>
<proteinExistence type="predicted"/>
<name>A0A8B3CLH5_9LEPT</name>
<protein>
    <submittedName>
        <fullName evidence="1">Uncharacterized protein</fullName>
    </submittedName>
</protein>
<reference evidence="2" key="1">
    <citation type="submission" date="2018-05" db="EMBL/GenBank/DDBJ databases">
        <title>Leptospira yasudae sp. nov. and Leptospira stimsonii sp. nov., two pathogenic species of the genus Leptospira isolated from environmental sources.</title>
        <authorList>
            <person name="Casanovas-Massana A."/>
            <person name="Hamond C."/>
            <person name="Santos L.A."/>
            <person name="Hacker K.P."/>
            <person name="Balassiano I."/>
            <person name="Medeiros M.A."/>
            <person name="Reis M.G."/>
            <person name="Ko A.I."/>
            <person name="Wunder E.A."/>
        </authorList>
    </citation>
    <scope>NUCLEOTIDE SEQUENCE [LARGE SCALE GENOMIC DNA]</scope>
    <source>
        <strain evidence="2">AMB6-RJ</strain>
    </source>
</reference>
<gene>
    <name evidence="1" type="ORF">DLM78_20750</name>
</gene>
<dbReference type="AlphaFoldDB" id="A0A8B3CLH5"/>
<comment type="caution">
    <text evidence="1">The sequence shown here is derived from an EMBL/GenBank/DDBJ whole genome shotgun (WGS) entry which is preliminary data.</text>
</comment>
<accession>A0A8B3CLH5</accession>
<organism evidence="1 2">
    <name type="scientific">Leptospira stimsonii</name>
    <dbReference type="NCBI Taxonomy" id="2202203"/>
    <lineage>
        <taxon>Bacteria</taxon>
        <taxon>Pseudomonadati</taxon>
        <taxon>Spirochaetota</taxon>
        <taxon>Spirochaetia</taxon>
        <taxon>Leptospirales</taxon>
        <taxon>Leptospiraceae</taxon>
        <taxon>Leptospira</taxon>
    </lineage>
</organism>
<dbReference type="EMBL" id="QHCS01000008">
    <property type="protein sequence ID" value="RHX83439.1"/>
    <property type="molecule type" value="Genomic_DNA"/>
</dbReference>